<dbReference type="InterPro" id="IPR016135">
    <property type="entry name" value="UBQ-conjugating_enzyme/RWD"/>
</dbReference>
<keyword evidence="2" id="KW-0808">Transferase</keyword>
<gene>
    <name evidence="7" type="ORF">EKO27_g3334</name>
</gene>
<dbReference type="InterPro" id="IPR000608">
    <property type="entry name" value="UBC"/>
</dbReference>
<dbReference type="CDD" id="cd23802">
    <property type="entry name" value="UBCc_UBE2Q"/>
    <property type="match status" value="1"/>
</dbReference>
<dbReference type="Proteomes" id="UP000286045">
    <property type="component" value="Unassembled WGS sequence"/>
</dbReference>
<keyword evidence="8" id="KW-1185">Reference proteome</keyword>
<dbReference type="Pfam" id="PF00644">
    <property type="entry name" value="PARP"/>
    <property type="match status" value="1"/>
</dbReference>
<feature type="compositionally biased region" description="Basic and acidic residues" evidence="5">
    <location>
        <begin position="838"/>
        <end position="848"/>
    </location>
</feature>
<evidence type="ECO:0000256" key="2">
    <source>
        <dbReference type="ARBA" id="ARBA00022679"/>
    </source>
</evidence>
<evidence type="ECO:0000256" key="4">
    <source>
        <dbReference type="ARBA" id="ARBA00023027"/>
    </source>
</evidence>
<comment type="caution">
    <text evidence="7">The sequence shown here is derived from an EMBL/GenBank/DDBJ whole genome shotgun (WGS) entry which is preliminary data.</text>
</comment>
<keyword evidence="1" id="KW-0328">Glycosyltransferase</keyword>
<dbReference type="FunFam" id="3.10.110.10:FF:000107">
    <property type="entry name" value="Ubiquitin conjugating enzyme, putative"/>
    <property type="match status" value="1"/>
</dbReference>
<protein>
    <recommendedName>
        <fullName evidence="6">UBC core domain-containing protein</fullName>
    </recommendedName>
</protein>
<evidence type="ECO:0000259" key="6">
    <source>
        <dbReference type="PROSITE" id="PS50127"/>
    </source>
</evidence>
<dbReference type="InterPro" id="IPR012317">
    <property type="entry name" value="Poly(ADP-ribose)pol_cat_dom"/>
</dbReference>
<dbReference type="PANTHER" id="PTHR21328">
    <property type="entry name" value="POLY ADP-RIBOSE POLYMERASE FAMILY, MEMBER PARP"/>
    <property type="match status" value="1"/>
</dbReference>
<feature type="compositionally biased region" description="Acidic residues" evidence="5">
    <location>
        <begin position="109"/>
        <end position="122"/>
    </location>
</feature>
<keyword evidence="3" id="KW-0548">Nucleotidyltransferase</keyword>
<feature type="region of interest" description="Disordered" evidence="5">
    <location>
        <begin position="89"/>
        <end position="122"/>
    </location>
</feature>
<evidence type="ECO:0000256" key="1">
    <source>
        <dbReference type="ARBA" id="ARBA00022676"/>
    </source>
</evidence>
<evidence type="ECO:0000313" key="7">
    <source>
        <dbReference type="EMBL" id="RWA11765.1"/>
    </source>
</evidence>
<evidence type="ECO:0000313" key="8">
    <source>
        <dbReference type="Proteomes" id="UP000286045"/>
    </source>
</evidence>
<feature type="compositionally biased region" description="Basic and acidic residues" evidence="5">
    <location>
        <begin position="872"/>
        <end position="887"/>
    </location>
</feature>
<dbReference type="Gene3D" id="3.90.228.10">
    <property type="match status" value="1"/>
</dbReference>
<reference evidence="7 8" key="1">
    <citation type="submission" date="2018-12" db="EMBL/GenBank/DDBJ databases">
        <title>Draft genome sequence of Xylaria grammica IHI A82.</title>
        <authorList>
            <person name="Buettner E."/>
            <person name="Kellner H."/>
        </authorList>
    </citation>
    <scope>NUCLEOTIDE SEQUENCE [LARGE SCALE GENOMIC DNA]</scope>
    <source>
        <strain evidence="7 8">IHI A82</strain>
    </source>
</reference>
<dbReference type="GO" id="GO:0016779">
    <property type="term" value="F:nucleotidyltransferase activity"/>
    <property type="evidence" value="ECO:0007669"/>
    <property type="project" value="UniProtKB-KW"/>
</dbReference>
<feature type="domain" description="UBC core" evidence="6">
    <location>
        <begin position="956"/>
        <end position="1127"/>
    </location>
</feature>
<dbReference type="Gene3D" id="3.10.110.10">
    <property type="entry name" value="Ubiquitin Conjugating Enzyme"/>
    <property type="match status" value="1"/>
</dbReference>
<name>A0A439DBH6_9PEZI</name>
<evidence type="ECO:0000256" key="5">
    <source>
        <dbReference type="SAM" id="MobiDB-lite"/>
    </source>
</evidence>
<sequence>MITNVFPLFCADEFVFVFIHPQIPRGEIEIRVMPQDAAGYPAENYFLVYTNDEAPPKVGKILDEAMVSTTGMPIIELLRALSRQLCDSLDPPVKDEDSGDDNYTAMADVDSDSDSSEVSYDSDTDLPFDYGDGGHYSPISGRRDTPRIRLPDTTLWRIRRDFRTVRNAGFRVGKIYGVDHESEYSIVAMSVRASKLCLSKETHTAWNLEPSDYVVLLMKYSGEYESFEDAVGRPAGQTPLEFRLRKCSRYRPTLKAAMAAFSSLSLEKHECGESVPKPAESENLPKAAGELWTFSVGGSIDLLLNSDFLTMMKLRRMEHVSWDDAKKIQSDLKVAGFDNESMKVPTLSSEPTNTVDANLPPILMDDHLTSQHPISLPLIAMQFSLRYLVKCTDYCMICHERITANFDALKPYVCANPLCLFQYMSLGLGPSIDDEIVNHEYVVDLLISFCYASLGGGAPKLREFPLGLNLEVPRVRGLLLYKAAPQDYIIGGYGSLMDPLEVEVNWPDNMAIIKSNSGIEHPDLTIGKWVVIHTCHNQDQNGPAQSATNKPVKDIFHYACIKMKIGPILHLQIASRYPVPMTLNGFDSVRLLPWDKMKPTTGRLVLCNLSLDDLQNDAEKAFSLILLFSVLPSVGEMREYLMGDRSRQLATWNRIPPAAMKLLRWIIASNRSFIVHLNNPHGEDTDSNGTEGENSDRSQERISGLDGWVQFRFAQGSPEKEALFLDALQEVDHPNRTILAWHGSPLGNWHSIIREGLNFKVTANGRAYGHGVYFSRSFEYSLGYSGVNSIYHQLEKFKHHHQCYVVDILHWIQCRYLFVRPKEPAIAGPGGKQPQRSRGKEFEQDPRHAITGPSNSKIFVPEIAIPSVQQQQRRDFPSTKAEESRNDDTDDEDIEDIDFLAFDDNVKPQIAKTEPGMSRTFPPTPTSQEFQTDFRPGSLDFSKLPQLAIPSYATRPAQQTIQKELLKLQKVQSATPLHELGWYIDFERIENMFQWIVELHSFDASLPLTQDMKAAGITSIVVEIRFLRGFPMTPPFVRVIKPRFLPFSLGGGGHVTAGGAMCMELLTNTGWSPVSSMESVLLQVRLAMSNLEPKPARLEKAGSGANEYSIREAVDAYIRAANSHGWEVPAEVKEATQQ</sequence>
<proteinExistence type="predicted"/>
<dbReference type="EMBL" id="RYZI01000070">
    <property type="protein sequence ID" value="RWA11765.1"/>
    <property type="molecule type" value="Genomic_DNA"/>
</dbReference>
<dbReference type="PROSITE" id="PS50127">
    <property type="entry name" value="UBC_2"/>
    <property type="match status" value="1"/>
</dbReference>
<feature type="region of interest" description="Disordered" evidence="5">
    <location>
        <begin position="826"/>
        <end position="854"/>
    </location>
</feature>
<dbReference type="SUPFAM" id="SSF54495">
    <property type="entry name" value="UBC-like"/>
    <property type="match status" value="1"/>
</dbReference>
<dbReference type="SUPFAM" id="SSF56399">
    <property type="entry name" value="ADP-ribosylation"/>
    <property type="match status" value="1"/>
</dbReference>
<dbReference type="AlphaFoldDB" id="A0A439DBH6"/>
<accession>A0A439DBH6</accession>
<feature type="region of interest" description="Disordered" evidence="5">
    <location>
        <begin position="868"/>
        <end position="893"/>
    </location>
</feature>
<evidence type="ECO:0000256" key="3">
    <source>
        <dbReference type="ARBA" id="ARBA00022695"/>
    </source>
</evidence>
<dbReference type="InterPro" id="IPR051838">
    <property type="entry name" value="ARTD_PARP"/>
</dbReference>
<dbReference type="STRING" id="363999.A0A439DBH6"/>
<organism evidence="7 8">
    <name type="scientific">Xylaria grammica</name>
    <dbReference type="NCBI Taxonomy" id="363999"/>
    <lineage>
        <taxon>Eukaryota</taxon>
        <taxon>Fungi</taxon>
        <taxon>Dikarya</taxon>
        <taxon>Ascomycota</taxon>
        <taxon>Pezizomycotina</taxon>
        <taxon>Sordariomycetes</taxon>
        <taxon>Xylariomycetidae</taxon>
        <taxon>Xylariales</taxon>
        <taxon>Xylariaceae</taxon>
        <taxon>Xylaria</taxon>
    </lineage>
</organism>
<dbReference type="GO" id="GO:0003950">
    <property type="term" value="F:NAD+ poly-ADP-ribosyltransferase activity"/>
    <property type="evidence" value="ECO:0007669"/>
    <property type="project" value="InterPro"/>
</dbReference>
<keyword evidence="4" id="KW-0520">NAD</keyword>
<feature type="region of interest" description="Disordered" evidence="5">
    <location>
        <begin position="678"/>
        <end position="700"/>
    </location>
</feature>